<feature type="domain" description="UmuC" evidence="18">
    <location>
        <begin position="399"/>
        <end position="594"/>
    </location>
</feature>
<keyword evidence="20" id="KW-1185">Reference proteome</keyword>
<evidence type="ECO:0000256" key="3">
    <source>
        <dbReference type="ARBA" id="ARBA00010945"/>
    </source>
</evidence>
<organism evidence="19 20">
    <name type="scientific">Armillaria tabescens</name>
    <name type="common">Ringless honey mushroom</name>
    <name type="synonym">Agaricus tabescens</name>
    <dbReference type="NCBI Taxonomy" id="1929756"/>
    <lineage>
        <taxon>Eukaryota</taxon>
        <taxon>Fungi</taxon>
        <taxon>Dikarya</taxon>
        <taxon>Basidiomycota</taxon>
        <taxon>Agaricomycotina</taxon>
        <taxon>Agaricomycetes</taxon>
        <taxon>Agaricomycetidae</taxon>
        <taxon>Agaricales</taxon>
        <taxon>Marasmiineae</taxon>
        <taxon>Physalacriaceae</taxon>
        <taxon>Desarmillaria</taxon>
    </lineage>
</organism>
<dbReference type="Gene3D" id="6.10.250.1490">
    <property type="match status" value="1"/>
</dbReference>
<evidence type="ECO:0000256" key="14">
    <source>
        <dbReference type="ARBA" id="ARBA00058985"/>
    </source>
</evidence>
<evidence type="ECO:0000313" key="19">
    <source>
        <dbReference type="EMBL" id="KAK0447384.1"/>
    </source>
</evidence>
<comment type="subcellular location">
    <subcellularLocation>
        <location evidence="2">Nucleus</location>
    </subcellularLocation>
</comment>
<feature type="region of interest" description="Disordered" evidence="16">
    <location>
        <begin position="347"/>
        <end position="392"/>
    </location>
</feature>
<dbReference type="Pfam" id="PF16589">
    <property type="entry name" value="BRCT_2"/>
    <property type="match status" value="1"/>
</dbReference>
<dbReference type="Gene3D" id="1.20.58.1280">
    <property type="entry name" value="DNA repair protein Rev1, C-terminal domain"/>
    <property type="match status" value="1"/>
</dbReference>
<dbReference type="CDD" id="cd17719">
    <property type="entry name" value="BRCT_Rev1"/>
    <property type="match status" value="1"/>
</dbReference>
<feature type="compositionally biased region" description="Pro residues" evidence="16">
    <location>
        <begin position="800"/>
        <end position="812"/>
    </location>
</feature>
<keyword evidence="13" id="KW-0539">Nucleus</keyword>
<evidence type="ECO:0000313" key="20">
    <source>
        <dbReference type="Proteomes" id="UP001175211"/>
    </source>
</evidence>
<name>A0AA39JTX9_ARMTA</name>
<evidence type="ECO:0000256" key="13">
    <source>
        <dbReference type="ARBA" id="ARBA00023242"/>
    </source>
</evidence>
<keyword evidence="11" id="KW-0238">DNA-binding</keyword>
<dbReference type="Gene3D" id="3.30.70.270">
    <property type="match status" value="1"/>
</dbReference>
<dbReference type="PANTHER" id="PTHR45990:SF1">
    <property type="entry name" value="DNA REPAIR PROTEIN REV1"/>
    <property type="match status" value="1"/>
</dbReference>
<dbReference type="Gene3D" id="1.10.150.20">
    <property type="entry name" value="5' to 3' exonuclease, C-terminal subdomain"/>
    <property type="match status" value="1"/>
</dbReference>
<dbReference type="FunFam" id="3.40.50.10190:FF:000011">
    <property type="entry name" value="DNA repair protein REV1"/>
    <property type="match status" value="1"/>
</dbReference>
<reference evidence="19" key="1">
    <citation type="submission" date="2023-06" db="EMBL/GenBank/DDBJ databases">
        <authorList>
            <consortium name="Lawrence Berkeley National Laboratory"/>
            <person name="Ahrendt S."/>
            <person name="Sahu N."/>
            <person name="Indic B."/>
            <person name="Wong-Bajracharya J."/>
            <person name="Merenyi Z."/>
            <person name="Ke H.-M."/>
            <person name="Monk M."/>
            <person name="Kocsube S."/>
            <person name="Drula E."/>
            <person name="Lipzen A."/>
            <person name="Balint B."/>
            <person name="Henrissat B."/>
            <person name="Andreopoulos B."/>
            <person name="Martin F.M."/>
            <person name="Harder C.B."/>
            <person name="Rigling D."/>
            <person name="Ford K.L."/>
            <person name="Foster G.D."/>
            <person name="Pangilinan J."/>
            <person name="Papanicolaou A."/>
            <person name="Barry K."/>
            <person name="LaButti K."/>
            <person name="Viragh M."/>
            <person name="Koriabine M."/>
            <person name="Yan M."/>
            <person name="Riley R."/>
            <person name="Champramary S."/>
            <person name="Plett K.L."/>
            <person name="Tsai I.J."/>
            <person name="Slot J."/>
            <person name="Sipos G."/>
            <person name="Plett J."/>
            <person name="Nagy L.G."/>
            <person name="Grigoriev I.V."/>
        </authorList>
    </citation>
    <scope>NUCLEOTIDE SEQUENCE</scope>
    <source>
        <strain evidence="19">CCBAS 213</strain>
    </source>
</reference>
<gene>
    <name evidence="19" type="ORF">EV420DRAFT_1568446</name>
</gene>
<dbReference type="GO" id="GO:0046872">
    <property type="term" value="F:metal ion binding"/>
    <property type="evidence" value="ECO:0007669"/>
    <property type="project" value="UniProtKB-KW"/>
</dbReference>
<dbReference type="SUPFAM" id="SSF56672">
    <property type="entry name" value="DNA/RNA polymerases"/>
    <property type="match status" value="1"/>
</dbReference>
<feature type="region of interest" description="Disordered" evidence="16">
    <location>
        <begin position="253"/>
        <end position="293"/>
    </location>
</feature>
<dbReference type="PROSITE" id="PS50173">
    <property type="entry name" value="UMUC"/>
    <property type="match status" value="1"/>
</dbReference>
<keyword evidence="7" id="KW-0548">Nucleotidyltransferase</keyword>
<dbReference type="Pfam" id="PF11799">
    <property type="entry name" value="IMS_C"/>
    <property type="match status" value="1"/>
</dbReference>
<dbReference type="InterPro" id="IPR001126">
    <property type="entry name" value="UmuC"/>
</dbReference>
<dbReference type="Gene3D" id="3.40.50.10190">
    <property type="entry name" value="BRCT domain"/>
    <property type="match status" value="1"/>
</dbReference>
<evidence type="ECO:0000259" key="17">
    <source>
        <dbReference type="PROSITE" id="PS50172"/>
    </source>
</evidence>
<dbReference type="InterPro" id="IPR038401">
    <property type="entry name" value="Rev1_C_sf"/>
</dbReference>
<feature type="compositionally biased region" description="Polar residues" evidence="16">
    <location>
        <begin position="258"/>
        <end position="293"/>
    </location>
</feature>
<dbReference type="PROSITE" id="PS50172">
    <property type="entry name" value="BRCT"/>
    <property type="match status" value="1"/>
</dbReference>
<dbReference type="InterPro" id="IPR031991">
    <property type="entry name" value="Rev1_C"/>
</dbReference>
<sequence>MAPLASSGSCSSDYFSEDDPSFLRALEDAVLPGDIVQKSLNSGGSESEDNDGVPPLSQPCLKRRYELSSDDEQGAPHQDSGDDPFEPPPLTQPCLKRKYADDTLSDIDEEGGSSNSPTKRRRAEEDDAIYGQSHFGDFGEYMHRKRAKLQIQNSEFESNSGGIFKGLAIYINGWTQPSVQELRQLIVKHGGVFQPYLHKKTIVTHILTCSLTPAKLREFKNMKVVRPNWIVKSAEQGILLPWQDYVFSASERLDGTQGPKTNQQPLQTVSRPLSATSKPAANTSTLNVPHYASHTSNPLAERAMARPEWRNAHTSVAPDFIEGYYKNSRLHHLSTWKSELKNLVKEAQERAESGSDATKVASEEESGTTGGVSMRGAEFVMRSPSKKGKGRADLEERVIMHCDFDCFFVSAGLINRPQLRGKPVVVCHSQGEQGGGSSTSEIASCSYEAREFGIKNGMSLQQARKLCPTIMTIPYEFELYKQFSLRFYTVLMAHADDLQAVSVDEALIDVTGTVNRLRAKAKGVVDPAKELAETIRAEVNKSTGCEISIGISHNIRLARLATRRAKPAGSYHLLQDDVAEFVAPLDISSLHGFGYSAKQKVIDKFGVSTLGELATKSKAVLCDVLGKGTGETLYNAIRGVDDKKLESDKARKSVSCEINYGIRFENNEQAETFIRQMAVEVMKRLNDVNMLGRSITLKLMKRDPHAPVEPPKFLGHGACDVFNKQGPLADPSGRATNDENVIGDHAWRMLKSFNFDPKELRGIGIQIQKLESKDAVVNPGQKTLSFLVESNSKKDAPRPIEQPPPVEPPPQEARPSAPSWDLPSFSQVDKSVYEALPEDVRGELDQEYKRRSESPFVPPPARRYPTPYVPLLSSRNRSGPAPSVFPQLKRMPNANVKRITQQLAPRNRPVYSSNQKKSSFFGKRMGMGTTAKFRMTDDDLRKFDIDPEVFFALPKNVQREQLTRARLLKLEGGIPEVSDEHKSLRPRKRLYSLDGIYRAPPPQAKYPEVPVLRQRGKEKGEKLCFTEADDIQNVIEAWVTQFTKRPPNTKDVEFFSKFLVRSVDCDTASGVGVEKAIAIVKWWLVLLRRNWRDFEHETFEPHEYDSEETRNRRAVAEAWWKTFRDVKEKMDVVARRKFGGKLSLRYHYFEVYYTSFQSVCMYYLHRLRAIRHACQRLQVLWPS</sequence>
<dbReference type="GO" id="GO:0042276">
    <property type="term" value="P:error-prone translesion synthesis"/>
    <property type="evidence" value="ECO:0007669"/>
    <property type="project" value="TreeGrafter"/>
</dbReference>
<dbReference type="Pfam" id="PF00817">
    <property type="entry name" value="IMS"/>
    <property type="match status" value="1"/>
</dbReference>
<dbReference type="Gene3D" id="3.40.1170.60">
    <property type="match status" value="1"/>
</dbReference>
<dbReference type="InterPro" id="IPR036420">
    <property type="entry name" value="BRCT_dom_sf"/>
</dbReference>
<dbReference type="FunFam" id="3.30.1490.100:FF:000001">
    <property type="entry name" value="DNA repair protein REV1"/>
    <property type="match status" value="1"/>
</dbReference>
<dbReference type="InterPro" id="IPR036775">
    <property type="entry name" value="DNA_pol_Y-fam_lit_finger_sf"/>
</dbReference>
<dbReference type="InterPro" id="IPR017961">
    <property type="entry name" value="DNA_pol_Y-fam_little_finger"/>
</dbReference>
<evidence type="ECO:0000259" key="18">
    <source>
        <dbReference type="PROSITE" id="PS50173"/>
    </source>
</evidence>
<dbReference type="CDD" id="cd01701">
    <property type="entry name" value="PolY_Rev1"/>
    <property type="match status" value="1"/>
</dbReference>
<dbReference type="GO" id="GO:0006281">
    <property type="term" value="P:DNA repair"/>
    <property type="evidence" value="ECO:0007669"/>
    <property type="project" value="UniProtKB-KW"/>
</dbReference>
<evidence type="ECO:0000256" key="16">
    <source>
        <dbReference type="SAM" id="MobiDB-lite"/>
    </source>
</evidence>
<comment type="similarity">
    <text evidence="3">Belongs to the DNA polymerase type-Y family.</text>
</comment>
<keyword evidence="12" id="KW-0234">DNA repair</keyword>
<evidence type="ECO:0000256" key="9">
    <source>
        <dbReference type="ARBA" id="ARBA00022763"/>
    </source>
</evidence>
<evidence type="ECO:0000256" key="8">
    <source>
        <dbReference type="ARBA" id="ARBA00022723"/>
    </source>
</evidence>
<keyword evidence="6" id="KW-0808">Transferase</keyword>
<dbReference type="GO" id="GO:0017125">
    <property type="term" value="F:deoxycytidyl transferase activity"/>
    <property type="evidence" value="ECO:0007669"/>
    <property type="project" value="TreeGrafter"/>
</dbReference>
<dbReference type="EMBL" id="JAUEPS010000044">
    <property type="protein sequence ID" value="KAK0447384.1"/>
    <property type="molecule type" value="Genomic_DNA"/>
</dbReference>
<dbReference type="InterPro" id="IPR043128">
    <property type="entry name" value="Rev_trsase/Diguanyl_cyclase"/>
</dbReference>
<evidence type="ECO:0000256" key="10">
    <source>
        <dbReference type="ARBA" id="ARBA00022842"/>
    </source>
</evidence>
<evidence type="ECO:0000256" key="11">
    <source>
        <dbReference type="ARBA" id="ARBA00023125"/>
    </source>
</evidence>
<feature type="region of interest" description="Disordered" evidence="16">
    <location>
        <begin position="790"/>
        <end position="824"/>
    </location>
</feature>
<comment type="cofactor">
    <cofactor evidence="1">
        <name>Mg(2+)</name>
        <dbReference type="ChEBI" id="CHEBI:18420"/>
    </cofactor>
</comment>
<keyword evidence="10" id="KW-0460">Magnesium</keyword>
<dbReference type="GO" id="GO:0070987">
    <property type="term" value="P:error-free translesion synthesis"/>
    <property type="evidence" value="ECO:0007669"/>
    <property type="project" value="UniProtKB-ARBA"/>
</dbReference>
<dbReference type="SUPFAM" id="SSF52113">
    <property type="entry name" value="BRCT domain"/>
    <property type="match status" value="1"/>
</dbReference>
<evidence type="ECO:0000256" key="7">
    <source>
        <dbReference type="ARBA" id="ARBA00022695"/>
    </source>
</evidence>
<dbReference type="GO" id="GO:0003887">
    <property type="term" value="F:DNA-directed DNA polymerase activity"/>
    <property type="evidence" value="ECO:0007669"/>
    <property type="project" value="InterPro"/>
</dbReference>
<keyword evidence="8" id="KW-0479">Metal-binding</keyword>
<dbReference type="Gene3D" id="6.10.250.1630">
    <property type="match status" value="1"/>
</dbReference>
<evidence type="ECO:0000256" key="1">
    <source>
        <dbReference type="ARBA" id="ARBA00001946"/>
    </source>
</evidence>
<dbReference type="PANTHER" id="PTHR45990">
    <property type="entry name" value="DNA REPAIR PROTEIN REV1"/>
    <property type="match status" value="1"/>
</dbReference>
<comment type="caution">
    <text evidence="19">The sequence shown here is derived from an EMBL/GenBank/DDBJ whole genome shotgun (WGS) entry which is preliminary data.</text>
</comment>
<accession>A0AA39JTX9</accession>
<dbReference type="Gene3D" id="3.30.1490.100">
    <property type="entry name" value="DNA polymerase, Y-family, little finger domain"/>
    <property type="match status" value="1"/>
</dbReference>
<comment type="function">
    <text evidence="14">Deoxycytidyl transferase involved in DNA repair. Transfers a dCMP residue from dCTP to the 3'-end of a DNA primer in a template-dependent reaction. May assist in the first step in the bypass of abasic lesions by the insertion of a nucleotide opposite the lesion. Required for normal induction of mutations by physical and chemical agents. Involved in mitochondrial DNA mutagenesis.</text>
</comment>
<evidence type="ECO:0000256" key="5">
    <source>
        <dbReference type="ARBA" id="ARBA00022634"/>
    </source>
</evidence>
<dbReference type="Proteomes" id="UP001175211">
    <property type="component" value="Unassembled WGS sequence"/>
</dbReference>
<evidence type="ECO:0000256" key="4">
    <source>
        <dbReference type="ARBA" id="ARBA00020399"/>
    </source>
</evidence>
<dbReference type="AlphaFoldDB" id="A0AA39JTX9"/>
<dbReference type="InterPro" id="IPR053848">
    <property type="entry name" value="IMS_HHH_1"/>
</dbReference>
<dbReference type="InterPro" id="IPR043502">
    <property type="entry name" value="DNA/RNA_pol_sf"/>
</dbReference>
<dbReference type="Pfam" id="PF21999">
    <property type="entry name" value="IMS_HHH_1"/>
    <property type="match status" value="1"/>
</dbReference>
<proteinExistence type="inferred from homology"/>
<dbReference type="InterPro" id="IPR001357">
    <property type="entry name" value="BRCT_dom"/>
</dbReference>
<dbReference type="GO" id="GO:0005634">
    <property type="term" value="C:nucleus"/>
    <property type="evidence" value="ECO:0007669"/>
    <property type="project" value="UniProtKB-SubCell"/>
</dbReference>
<evidence type="ECO:0000256" key="12">
    <source>
        <dbReference type="ARBA" id="ARBA00023204"/>
    </source>
</evidence>
<dbReference type="GeneID" id="85357720"/>
<evidence type="ECO:0000256" key="2">
    <source>
        <dbReference type="ARBA" id="ARBA00004123"/>
    </source>
</evidence>
<dbReference type="SMART" id="SM00292">
    <property type="entry name" value="BRCT"/>
    <property type="match status" value="1"/>
</dbReference>
<evidence type="ECO:0000256" key="6">
    <source>
        <dbReference type="ARBA" id="ARBA00022679"/>
    </source>
</evidence>
<keyword evidence="5" id="KW-0237">DNA synthesis</keyword>
<dbReference type="SUPFAM" id="SSF100879">
    <property type="entry name" value="Lesion bypass DNA polymerase (Y-family), little finger domain"/>
    <property type="match status" value="1"/>
</dbReference>
<feature type="region of interest" description="Disordered" evidence="16">
    <location>
        <begin position="36"/>
        <end position="128"/>
    </location>
</feature>
<feature type="domain" description="BRCT" evidence="17">
    <location>
        <begin position="159"/>
        <end position="247"/>
    </location>
</feature>
<keyword evidence="9" id="KW-0227">DNA damage</keyword>
<protein>
    <recommendedName>
        <fullName evidence="4">DNA repair protein REV1</fullName>
    </recommendedName>
    <alternativeName>
        <fullName evidence="15">Reversionless protein 1</fullName>
    </alternativeName>
</protein>
<evidence type="ECO:0000256" key="15">
    <source>
        <dbReference type="ARBA" id="ARBA00081902"/>
    </source>
</evidence>
<dbReference type="Pfam" id="PF16727">
    <property type="entry name" value="REV1_C"/>
    <property type="match status" value="1"/>
</dbReference>
<dbReference type="GO" id="GO:0003684">
    <property type="term" value="F:damaged DNA binding"/>
    <property type="evidence" value="ECO:0007669"/>
    <property type="project" value="InterPro"/>
</dbReference>
<dbReference type="RefSeq" id="XP_060326105.1">
    <property type="nucleotide sequence ID" value="XM_060474172.1"/>
</dbReference>